<keyword evidence="4" id="KW-0472">Membrane</keyword>
<feature type="domain" description="RagB/SusD" evidence="7">
    <location>
        <begin position="335"/>
        <end position="478"/>
    </location>
</feature>
<evidence type="ECO:0000256" key="3">
    <source>
        <dbReference type="ARBA" id="ARBA00022729"/>
    </source>
</evidence>
<name>A0ABS3M475_9BACT</name>
<organism evidence="9 10">
    <name type="scientific">Prevotella illustrans</name>
    <dbReference type="NCBI Taxonomy" id="2800387"/>
    <lineage>
        <taxon>Bacteria</taxon>
        <taxon>Pseudomonadati</taxon>
        <taxon>Bacteroidota</taxon>
        <taxon>Bacteroidia</taxon>
        <taxon>Bacteroidales</taxon>
        <taxon>Prevotellaceae</taxon>
        <taxon>Prevotella</taxon>
    </lineage>
</organism>
<evidence type="ECO:0000256" key="1">
    <source>
        <dbReference type="ARBA" id="ARBA00004442"/>
    </source>
</evidence>
<comment type="similarity">
    <text evidence="2">Belongs to the SusD family.</text>
</comment>
<dbReference type="InterPro" id="IPR012944">
    <property type="entry name" value="SusD_RagB_dom"/>
</dbReference>
<dbReference type="RefSeq" id="WP_107582210.1">
    <property type="nucleotide sequence ID" value="NZ_JAERMS010000007.1"/>
</dbReference>
<comment type="caution">
    <text evidence="9">The sequence shown here is derived from an EMBL/GenBank/DDBJ whole genome shotgun (WGS) entry which is preliminary data.</text>
</comment>
<reference evidence="9 10" key="1">
    <citation type="submission" date="2021-01" db="EMBL/GenBank/DDBJ databases">
        <title>Prevotella A2931 sp. nov.</title>
        <authorList>
            <person name="Buhl M."/>
            <person name="Oberhettinger P."/>
        </authorList>
    </citation>
    <scope>NUCLEOTIDE SEQUENCE [LARGE SCALE GENOMIC DNA]</scope>
    <source>
        <strain evidence="9 10">A2931</strain>
    </source>
</reference>
<sequence length="479" mass="55393">MKFQYIARPFLLGMMAMSLTACGDFLEEKSQDLYIPKTTKDYKEFLLGEGLNHGKNNQVSLSEYLDVLTDDVSEYVNVRRKNATDSRERMWGYYIWNDDPEVDYNNTVRADNSWDVYYHRILVSNVILNNLAEATGTEQERKDLEGEARFLRAWSYFMLVNTYAAPYENDAQANATQAVPINNAISVENKKLAKATLGDIYRLIEHDLEASIKAFEAAATEKTIYRPNLSTAWLLRSRVALFKKQYDKAAEYATQTIKTSNKKLYDLTNGVEENKDRFLNEKNTEVLFTYGPDAADAFKLQNYITANNSEKGCFIVNPELISMYTKKDVRLEACYYTKMRRAKPYKYYALRSHGMYPYAFHLAEAYLNRAEAYVEGGKVAEALKDLDAIRDNRIYNNKALTATSAEEALQLVKDERRRELSFEGIRWFDLRRWGCPELKHTYSSSDVGGEKTEYVLKQGDKRYTLPIPRAERLINTNLQ</sequence>
<evidence type="ECO:0000313" key="10">
    <source>
        <dbReference type="Proteomes" id="UP000664265"/>
    </source>
</evidence>
<proteinExistence type="inferred from homology"/>
<feature type="signal peptide" evidence="6">
    <location>
        <begin position="1"/>
        <end position="23"/>
    </location>
</feature>
<accession>A0ABS3M475</accession>
<dbReference type="EMBL" id="JAERMS010000007">
    <property type="protein sequence ID" value="MBO1362915.1"/>
    <property type="molecule type" value="Genomic_DNA"/>
</dbReference>
<evidence type="ECO:0000256" key="4">
    <source>
        <dbReference type="ARBA" id="ARBA00023136"/>
    </source>
</evidence>
<dbReference type="Pfam" id="PF07980">
    <property type="entry name" value="SusD_RagB"/>
    <property type="match status" value="1"/>
</dbReference>
<dbReference type="Gene3D" id="1.25.40.390">
    <property type="match status" value="1"/>
</dbReference>
<evidence type="ECO:0000259" key="7">
    <source>
        <dbReference type="Pfam" id="PF07980"/>
    </source>
</evidence>
<dbReference type="PROSITE" id="PS51257">
    <property type="entry name" value="PROKAR_LIPOPROTEIN"/>
    <property type="match status" value="1"/>
</dbReference>
<dbReference type="InterPro" id="IPR033985">
    <property type="entry name" value="SusD-like_N"/>
</dbReference>
<dbReference type="Proteomes" id="UP000664265">
    <property type="component" value="Unassembled WGS sequence"/>
</dbReference>
<dbReference type="SUPFAM" id="SSF48452">
    <property type="entry name" value="TPR-like"/>
    <property type="match status" value="1"/>
</dbReference>
<evidence type="ECO:0000259" key="8">
    <source>
        <dbReference type="Pfam" id="PF14322"/>
    </source>
</evidence>
<protein>
    <submittedName>
        <fullName evidence="9">RagB/SusD family nutrient uptake outer membrane protein</fullName>
    </submittedName>
</protein>
<keyword evidence="3 6" id="KW-0732">Signal</keyword>
<feature type="chain" id="PRO_5047172208" evidence="6">
    <location>
        <begin position="24"/>
        <end position="479"/>
    </location>
</feature>
<dbReference type="Pfam" id="PF14322">
    <property type="entry name" value="SusD-like_3"/>
    <property type="match status" value="1"/>
</dbReference>
<comment type="subcellular location">
    <subcellularLocation>
        <location evidence="1">Cell outer membrane</location>
    </subcellularLocation>
</comment>
<evidence type="ECO:0000256" key="6">
    <source>
        <dbReference type="SAM" id="SignalP"/>
    </source>
</evidence>
<keyword evidence="10" id="KW-1185">Reference proteome</keyword>
<gene>
    <name evidence="9" type="ORF">JHU38_03840</name>
</gene>
<evidence type="ECO:0000256" key="5">
    <source>
        <dbReference type="ARBA" id="ARBA00023237"/>
    </source>
</evidence>
<evidence type="ECO:0000256" key="2">
    <source>
        <dbReference type="ARBA" id="ARBA00006275"/>
    </source>
</evidence>
<feature type="domain" description="SusD-like N-terminal" evidence="8">
    <location>
        <begin position="77"/>
        <end position="241"/>
    </location>
</feature>
<evidence type="ECO:0000313" key="9">
    <source>
        <dbReference type="EMBL" id="MBO1362915.1"/>
    </source>
</evidence>
<keyword evidence="5" id="KW-0998">Cell outer membrane</keyword>
<dbReference type="InterPro" id="IPR011990">
    <property type="entry name" value="TPR-like_helical_dom_sf"/>
</dbReference>